<keyword evidence="2" id="KW-1185">Reference proteome</keyword>
<dbReference type="EMBL" id="CP023777">
    <property type="protein sequence ID" value="ATL49306.1"/>
    <property type="molecule type" value="Genomic_DNA"/>
</dbReference>
<gene>
    <name evidence="1" type="ORF">COR50_20180</name>
</gene>
<reference evidence="1 2" key="1">
    <citation type="submission" date="2017-10" db="EMBL/GenBank/DDBJ databases">
        <title>Paenichitinophaga pekingensis gen. nov., sp. nov., isolated from activated sludge.</title>
        <authorList>
            <person name="Jin D."/>
            <person name="Kong X."/>
            <person name="Deng Y."/>
            <person name="Bai Z."/>
        </authorList>
    </citation>
    <scope>NUCLEOTIDE SEQUENCE [LARGE SCALE GENOMIC DNA]</scope>
    <source>
        <strain evidence="1 2">13</strain>
    </source>
</reference>
<protein>
    <submittedName>
        <fullName evidence="1">Uncharacterized protein</fullName>
    </submittedName>
</protein>
<dbReference type="Proteomes" id="UP000220133">
    <property type="component" value="Chromosome"/>
</dbReference>
<proteinExistence type="predicted"/>
<sequence length="67" mass="7976">MYGLPFIRNNKKSRLNFTIQTALIFFPVNDMSQNSNQLIEDLKLLANIRATKKQPFFYKTINIFYDK</sequence>
<dbReference type="AlphaFoldDB" id="A0A291QZ91"/>
<name>A0A291QZ91_9BACT</name>
<evidence type="ECO:0000313" key="2">
    <source>
        <dbReference type="Proteomes" id="UP000220133"/>
    </source>
</evidence>
<evidence type="ECO:0000313" key="1">
    <source>
        <dbReference type="EMBL" id="ATL49306.1"/>
    </source>
</evidence>
<organism evidence="1 2">
    <name type="scientific">Chitinophaga caeni</name>
    <dbReference type="NCBI Taxonomy" id="2029983"/>
    <lineage>
        <taxon>Bacteria</taxon>
        <taxon>Pseudomonadati</taxon>
        <taxon>Bacteroidota</taxon>
        <taxon>Chitinophagia</taxon>
        <taxon>Chitinophagales</taxon>
        <taxon>Chitinophagaceae</taxon>
        <taxon>Chitinophaga</taxon>
    </lineage>
</organism>
<dbReference type="KEGG" id="cbae:COR50_20180"/>
<accession>A0A291QZ91</accession>